<dbReference type="InterPro" id="IPR050109">
    <property type="entry name" value="HTH-type_TetR-like_transc_reg"/>
</dbReference>
<evidence type="ECO:0000313" key="6">
    <source>
        <dbReference type="EMBL" id="MFC4331981.1"/>
    </source>
</evidence>
<dbReference type="Pfam" id="PF00440">
    <property type="entry name" value="TetR_N"/>
    <property type="match status" value="1"/>
</dbReference>
<feature type="domain" description="HTH tetR-type" evidence="5">
    <location>
        <begin position="6"/>
        <end position="66"/>
    </location>
</feature>
<evidence type="ECO:0000256" key="3">
    <source>
        <dbReference type="ARBA" id="ARBA00023163"/>
    </source>
</evidence>
<dbReference type="PANTHER" id="PTHR30055:SF238">
    <property type="entry name" value="MYCOFACTOCIN BIOSYNTHESIS TRANSCRIPTIONAL REGULATOR MFTR-RELATED"/>
    <property type="match status" value="1"/>
</dbReference>
<reference evidence="7" key="1">
    <citation type="journal article" date="2019" name="Int. J. Syst. Evol. Microbiol.">
        <title>The Global Catalogue of Microorganisms (GCM) 10K type strain sequencing project: providing services to taxonomists for standard genome sequencing and annotation.</title>
        <authorList>
            <consortium name="The Broad Institute Genomics Platform"/>
            <consortium name="The Broad Institute Genome Sequencing Center for Infectious Disease"/>
            <person name="Wu L."/>
            <person name="Ma J."/>
        </authorList>
    </citation>
    <scope>NUCLEOTIDE SEQUENCE [LARGE SCALE GENOMIC DNA]</scope>
    <source>
        <strain evidence="7">PCU 347</strain>
    </source>
</reference>
<evidence type="ECO:0000313" key="7">
    <source>
        <dbReference type="Proteomes" id="UP001595824"/>
    </source>
</evidence>
<proteinExistence type="predicted"/>
<evidence type="ECO:0000256" key="1">
    <source>
        <dbReference type="ARBA" id="ARBA00023015"/>
    </source>
</evidence>
<dbReference type="Gene3D" id="1.10.357.10">
    <property type="entry name" value="Tetracycline Repressor, domain 2"/>
    <property type="match status" value="1"/>
</dbReference>
<keyword evidence="1" id="KW-0805">Transcription regulation</keyword>
<feature type="DNA-binding region" description="H-T-H motif" evidence="4">
    <location>
        <begin position="29"/>
        <end position="48"/>
    </location>
</feature>
<sequence length="196" mass="21284">MARWQPDAPGRLAAAALDLFEEHGYENTTVIEIAERAGLTKSTFFRYFPDKREVLFGRGALTGLLVEAIASAPPEAGPLDAVAHALDTLGRTFFTADRREFSARRQAVLNANTELLEREALKRTELTTAMTDALTRRGTPPPTARIAAKLGTLVWEIAYDEWIAPDTDTGTGTGEDFGPLTRRALTAVRATAAAPQ</sequence>
<dbReference type="PRINTS" id="PR00455">
    <property type="entry name" value="HTHTETR"/>
</dbReference>
<evidence type="ECO:0000256" key="4">
    <source>
        <dbReference type="PROSITE-ProRule" id="PRU00335"/>
    </source>
</evidence>
<dbReference type="InterPro" id="IPR009057">
    <property type="entry name" value="Homeodomain-like_sf"/>
</dbReference>
<organism evidence="6 7">
    <name type="scientific">Streptomyces andamanensis</name>
    <dbReference type="NCBI Taxonomy" id="1565035"/>
    <lineage>
        <taxon>Bacteria</taxon>
        <taxon>Bacillati</taxon>
        <taxon>Actinomycetota</taxon>
        <taxon>Actinomycetes</taxon>
        <taxon>Kitasatosporales</taxon>
        <taxon>Streptomycetaceae</taxon>
        <taxon>Streptomyces</taxon>
    </lineage>
</organism>
<gene>
    <name evidence="6" type="ORF">ACFPC0_30290</name>
</gene>
<keyword evidence="7" id="KW-1185">Reference proteome</keyword>
<dbReference type="RefSeq" id="WP_381743468.1">
    <property type="nucleotide sequence ID" value="NZ_JBHSDP010000027.1"/>
</dbReference>
<evidence type="ECO:0000259" key="5">
    <source>
        <dbReference type="PROSITE" id="PS50977"/>
    </source>
</evidence>
<keyword evidence="2 4" id="KW-0238">DNA-binding</keyword>
<dbReference type="PROSITE" id="PS50977">
    <property type="entry name" value="HTH_TETR_2"/>
    <property type="match status" value="1"/>
</dbReference>
<dbReference type="SUPFAM" id="SSF46689">
    <property type="entry name" value="Homeodomain-like"/>
    <property type="match status" value="1"/>
</dbReference>
<dbReference type="PANTHER" id="PTHR30055">
    <property type="entry name" value="HTH-TYPE TRANSCRIPTIONAL REGULATOR RUTR"/>
    <property type="match status" value="1"/>
</dbReference>
<protein>
    <submittedName>
        <fullName evidence="6">TetR/AcrR family transcriptional regulator</fullName>
    </submittedName>
</protein>
<keyword evidence="3" id="KW-0804">Transcription</keyword>
<dbReference type="InterPro" id="IPR001647">
    <property type="entry name" value="HTH_TetR"/>
</dbReference>
<accession>A0ABV8TMU6</accession>
<comment type="caution">
    <text evidence="6">The sequence shown here is derived from an EMBL/GenBank/DDBJ whole genome shotgun (WGS) entry which is preliminary data.</text>
</comment>
<dbReference type="Proteomes" id="UP001595824">
    <property type="component" value="Unassembled WGS sequence"/>
</dbReference>
<evidence type="ECO:0000256" key="2">
    <source>
        <dbReference type="ARBA" id="ARBA00023125"/>
    </source>
</evidence>
<name>A0ABV8TMU6_9ACTN</name>
<dbReference type="EMBL" id="JBHSDP010000027">
    <property type="protein sequence ID" value="MFC4331981.1"/>
    <property type="molecule type" value="Genomic_DNA"/>
</dbReference>